<evidence type="ECO:0000256" key="1">
    <source>
        <dbReference type="ARBA" id="ARBA00001974"/>
    </source>
</evidence>
<comment type="similarity">
    <text evidence="2">Belongs to the FAD-binding monooxygenase family.</text>
</comment>
<dbReference type="Pfam" id="PF13738">
    <property type="entry name" value="Pyr_redox_3"/>
    <property type="match status" value="1"/>
</dbReference>
<dbReference type="EC" id="1.14.13.22" evidence="9"/>
<accession>R4Z0U3</accession>
<evidence type="ECO:0000256" key="4">
    <source>
        <dbReference type="ARBA" id="ARBA00022827"/>
    </source>
</evidence>
<comment type="cofactor">
    <cofactor evidence="1">
        <name>FAD</name>
        <dbReference type="ChEBI" id="CHEBI:57692"/>
    </cofactor>
</comment>
<dbReference type="HOGENOM" id="CLU_006937_8_2_11"/>
<dbReference type="GO" id="GO:0018667">
    <property type="term" value="F:cyclohexanone monooxygenase activity"/>
    <property type="evidence" value="ECO:0007669"/>
    <property type="project" value="UniProtKB-EC"/>
</dbReference>
<dbReference type="RefSeq" id="WP_012224767.1">
    <property type="nucleotide sequence ID" value="NZ_HG422565.1"/>
</dbReference>
<keyword evidence="6 9" id="KW-0560">Oxidoreductase</keyword>
<proteinExistence type="inferred from homology"/>
<reference evidence="9 10" key="1">
    <citation type="journal article" date="2013" name="ISME J.">
        <title>Metabolic model for the filamentous 'Candidatus Microthrix parvicella' based on genomic and metagenomic analyses.</title>
        <authorList>
            <person name="Jon McIlroy S."/>
            <person name="Kristiansen R."/>
            <person name="Albertsen M."/>
            <person name="Michael Karst S."/>
            <person name="Rossetti S."/>
            <person name="Lund Nielsen J."/>
            <person name="Tandoi V."/>
            <person name="James Seviour R."/>
            <person name="Nielsen P.H."/>
        </authorList>
    </citation>
    <scope>NUCLEOTIDE SEQUENCE [LARGE SCALE GENOMIC DNA]</scope>
    <source>
        <strain evidence="9 10">RN1</strain>
    </source>
</reference>
<sequence length="617" mass="67595">MSTASNPTIEPIGSDALRARYRAERDKRLRTDGSNQYLEPTGPFAHFRDDPYSERVERDPVTDEVTVAVIGAGFAGLTTGARLAEAGVTDVRLIEGGGDVGGAWYWNRYPGAMCDTASMVYLPLLEETGHMPSQKYTMGHENFAHAQRIARHFNLHENGLFSTEVTSIDWDEDAARWVIRTDRGDEVRAQFVAMGTGPMHRPKLPGIPGIESFAGHCFHTSRWDYGYTGGGPTGEAMDHLFDKRVGIIGTGATAVQAIPHLARDAGELFVFQRTPSSIDIRNNRPTDPDEFAALEPGWQRCWLENFATLQTGGFTDEDLVMDGWTDIAKRIRDRVIVEMTTTGEAFTPELVARAYEDSDDEKMNEIRARVDEIVTDETTAEALKPWYRQLCKRPCFHDEYLDAYNRPNTHLIDTDGKGVEAIDATGVWAAGNHYPLDCLVFASGFDVHLAHSATYETTGRGGRTLSEHWADGMRSLHGNHVAGFPNLFIVGLNQGANLISNVTHNLTEAATAIAAVVAHALAVGATEVEVTAEAEEAWVAQFEGSTRGFLGNLDCTPGYYNNEGADPTPAQRLNACGYPDGPVAYFQLLDAWRTSGDFDGLTFNVQPKVAPGPKSTG</sequence>
<dbReference type="Gene3D" id="3.50.50.60">
    <property type="entry name" value="FAD/NAD(P)-binding domain"/>
    <property type="match status" value="2"/>
</dbReference>
<name>R4Z0U3_9ACTN</name>
<keyword evidence="4" id="KW-0274">FAD</keyword>
<keyword evidence="10" id="KW-1185">Reference proteome</keyword>
<keyword evidence="5" id="KW-0521">NADP</keyword>
<dbReference type="SUPFAM" id="SSF51905">
    <property type="entry name" value="FAD/NAD(P)-binding domain"/>
    <property type="match status" value="1"/>
</dbReference>
<dbReference type="STRING" id="1229780.BN381_150004"/>
<dbReference type="FunFam" id="3.50.50.60:FF:000341">
    <property type="entry name" value="Baeyer-Villiger monooxygenase"/>
    <property type="match status" value="1"/>
</dbReference>
<dbReference type="InterPro" id="IPR050775">
    <property type="entry name" value="FAD-binding_Monooxygenases"/>
</dbReference>
<evidence type="ECO:0000256" key="6">
    <source>
        <dbReference type="ARBA" id="ARBA00023002"/>
    </source>
</evidence>
<dbReference type="EMBL" id="CANL01000007">
    <property type="protein sequence ID" value="CCM62891.1"/>
    <property type="molecule type" value="Genomic_DNA"/>
</dbReference>
<organism evidence="9 10">
    <name type="scientific">Candidatus Neomicrothrix parvicella RN1</name>
    <dbReference type="NCBI Taxonomy" id="1229780"/>
    <lineage>
        <taxon>Bacteria</taxon>
        <taxon>Bacillati</taxon>
        <taxon>Actinomycetota</taxon>
        <taxon>Acidimicrobiia</taxon>
        <taxon>Acidimicrobiales</taxon>
        <taxon>Microthrixaceae</taxon>
        <taxon>Candidatus Neomicrothrix</taxon>
    </lineage>
</organism>
<evidence type="ECO:0000313" key="10">
    <source>
        <dbReference type="Proteomes" id="UP000018291"/>
    </source>
</evidence>
<comment type="caution">
    <text evidence="9">The sequence shown here is derived from an EMBL/GenBank/DDBJ whole genome shotgun (WGS) entry which is preliminary data.</text>
</comment>
<feature type="region of interest" description="Disordered" evidence="8">
    <location>
        <begin position="23"/>
        <end position="43"/>
    </location>
</feature>
<keyword evidence="7 9" id="KW-0503">Monooxygenase</keyword>
<evidence type="ECO:0000313" key="9">
    <source>
        <dbReference type="EMBL" id="CCM62891.1"/>
    </source>
</evidence>
<dbReference type="OrthoDB" id="5168853at2"/>
<evidence type="ECO:0000256" key="3">
    <source>
        <dbReference type="ARBA" id="ARBA00022630"/>
    </source>
</evidence>
<protein>
    <submittedName>
        <fullName evidence="9">Cyclohexanone monooxygenase</fullName>
        <ecNumber evidence="9">1.14.13.22</ecNumber>
    </submittedName>
</protein>
<keyword evidence="3" id="KW-0285">Flavoprotein</keyword>
<dbReference type="eggNOG" id="COG2072">
    <property type="taxonomic scope" value="Bacteria"/>
</dbReference>
<dbReference type="Proteomes" id="UP000018291">
    <property type="component" value="Unassembled WGS sequence"/>
</dbReference>
<evidence type="ECO:0000256" key="5">
    <source>
        <dbReference type="ARBA" id="ARBA00022857"/>
    </source>
</evidence>
<dbReference type="PANTHER" id="PTHR43098">
    <property type="entry name" value="L-ORNITHINE N(5)-MONOOXYGENASE-RELATED"/>
    <property type="match status" value="1"/>
</dbReference>
<evidence type="ECO:0000256" key="2">
    <source>
        <dbReference type="ARBA" id="ARBA00010139"/>
    </source>
</evidence>
<dbReference type="PANTHER" id="PTHR43098:SF2">
    <property type="entry name" value="FAD-BINDING MONOOXYGENASE AUSB-RELATED"/>
    <property type="match status" value="1"/>
</dbReference>
<dbReference type="AlphaFoldDB" id="R4Z0U3"/>
<dbReference type="InterPro" id="IPR036188">
    <property type="entry name" value="FAD/NAD-bd_sf"/>
</dbReference>
<evidence type="ECO:0000256" key="7">
    <source>
        <dbReference type="ARBA" id="ARBA00023033"/>
    </source>
</evidence>
<gene>
    <name evidence="9" type="ORF">BN381_150004</name>
</gene>
<evidence type="ECO:0000256" key="8">
    <source>
        <dbReference type="SAM" id="MobiDB-lite"/>
    </source>
</evidence>